<protein>
    <submittedName>
        <fullName evidence="10">AraC family transcriptional regulator</fullName>
    </submittedName>
</protein>
<dbReference type="SMART" id="SM00342">
    <property type="entry name" value="HTH_ARAC"/>
    <property type="match status" value="1"/>
</dbReference>
<dbReference type="PANTHER" id="PTHR48111:SF1">
    <property type="entry name" value="TWO-COMPONENT RESPONSE REGULATOR ORR33"/>
    <property type="match status" value="1"/>
</dbReference>
<evidence type="ECO:0000256" key="2">
    <source>
        <dbReference type="ARBA" id="ARBA00023012"/>
    </source>
</evidence>
<evidence type="ECO:0000259" key="9">
    <source>
        <dbReference type="PROSITE" id="PS50110"/>
    </source>
</evidence>
<dbReference type="PRINTS" id="PR00032">
    <property type="entry name" value="HTHARAC"/>
</dbReference>
<keyword evidence="2" id="KW-0902">Two-component regulatory system</keyword>
<evidence type="ECO:0000256" key="1">
    <source>
        <dbReference type="ARBA" id="ARBA00022553"/>
    </source>
</evidence>
<dbReference type="PROSITE" id="PS50110">
    <property type="entry name" value="RESPONSE_REGULATORY"/>
    <property type="match status" value="1"/>
</dbReference>
<keyword evidence="4" id="KW-0238">DNA-binding</keyword>
<keyword evidence="11" id="KW-1185">Reference proteome</keyword>
<evidence type="ECO:0000256" key="4">
    <source>
        <dbReference type="ARBA" id="ARBA00023125"/>
    </source>
</evidence>
<dbReference type="InterPro" id="IPR009057">
    <property type="entry name" value="Homeodomain-like_sf"/>
</dbReference>
<keyword evidence="5" id="KW-0804">Transcription</keyword>
<evidence type="ECO:0000256" key="7">
    <source>
        <dbReference type="SAM" id="MobiDB-lite"/>
    </source>
</evidence>
<dbReference type="PROSITE" id="PS01124">
    <property type="entry name" value="HTH_ARAC_FAMILY_2"/>
    <property type="match status" value="1"/>
</dbReference>
<dbReference type="Gene3D" id="3.40.50.2300">
    <property type="match status" value="1"/>
</dbReference>
<dbReference type="InterPro" id="IPR039420">
    <property type="entry name" value="WalR-like"/>
</dbReference>
<dbReference type="SMART" id="SM00448">
    <property type="entry name" value="REC"/>
    <property type="match status" value="1"/>
</dbReference>
<gene>
    <name evidence="10" type="ORF">DW68_009115</name>
</gene>
<evidence type="ECO:0000259" key="8">
    <source>
        <dbReference type="PROSITE" id="PS01124"/>
    </source>
</evidence>
<evidence type="ECO:0000256" key="5">
    <source>
        <dbReference type="ARBA" id="ARBA00023163"/>
    </source>
</evidence>
<dbReference type="Pfam" id="PF00072">
    <property type="entry name" value="Response_reg"/>
    <property type="match status" value="1"/>
</dbReference>
<proteinExistence type="predicted"/>
<evidence type="ECO:0000313" key="11">
    <source>
        <dbReference type="Proteomes" id="UP000028530"/>
    </source>
</evidence>
<feature type="domain" description="HTH araC/xylS-type" evidence="8">
    <location>
        <begin position="154"/>
        <end position="252"/>
    </location>
</feature>
<organism evidence="10 11">
    <name type="scientific">Ectopseudomonas mendocina S5.2</name>
    <dbReference type="NCBI Taxonomy" id="1225174"/>
    <lineage>
        <taxon>Bacteria</taxon>
        <taxon>Pseudomonadati</taxon>
        <taxon>Pseudomonadota</taxon>
        <taxon>Gammaproteobacteria</taxon>
        <taxon>Pseudomonadales</taxon>
        <taxon>Pseudomonadaceae</taxon>
        <taxon>Ectopseudomonas</taxon>
    </lineage>
</organism>
<evidence type="ECO:0000313" key="10">
    <source>
        <dbReference type="EMBL" id="ALN21585.1"/>
    </source>
</evidence>
<dbReference type="Pfam" id="PF12833">
    <property type="entry name" value="HTH_18"/>
    <property type="match status" value="1"/>
</dbReference>
<evidence type="ECO:0000256" key="6">
    <source>
        <dbReference type="PROSITE-ProRule" id="PRU00169"/>
    </source>
</evidence>
<dbReference type="PANTHER" id="PTHR48111">
    <property type="entry name" value="REGULATOR OF RPOS"/>
    <property type="match status" value="1"/>
</dbReference>
<dbReference type="InterPro" id="IPR011006">
    <property type="entry name" value="CheY-like_superfamily"/>
</dbReference>
<keyword evidence="3" id="KW-0805">Transcription regulation</keyword>
<accession>A0ABM5W2X0</accession>
<dbReference type="Proteomes" id="UP000028530">
    <property type="component" value="Chromosome"/>
</dbReference>
<feature type="modified residue" description="4-aspartylphosphate" evidence="6">
    <location>
        <position position="60"/>
    </location>
</feature>
<feature type="domain" description="Response regulatory" evidence="9">
    <location>
        <begin position="11"/>
        <end position="127"/>
    </location>
</feature>
<sequence>MMQNNFNNAPHILVIDDSPEELRSVVGLLRQQPWRLSMASDARQGYQRALALKPDLILLDVRMPGMDGFTLCRLLREAPATSRTPVIFLTSAGAVEERLEGLTLGSVDYVLKGCDPQEILARIRIHLQLAWREPAAAPRREADEPGSPDEITLRAAMRLIGQHLDEVPSLAEIARKAGTHEKRLSSIFREHLGCTVFAYIREARLKRGQELLSESAMDIQDIADQVGFRSACNFTTAFRERVGMTPSQYRQQAQNDGSAQRTDPCRE</sequence>
<dbReference type="PROSITE" id="PS00041">
    <property type="entry name" value="HTH_ARAC_FAMILY_1"/>
    <property type="match status" value="1"/>
</dbReference>
<dbReference type="InterPro" id="IPR018060">
    <property type="entry name" value="HTH_AraC"/>
</dbReference>
<dbReference type="InterPro" id="IPR018062">
    <property type="entry name" value="HTH_AraC-typ_CS"/>
</dbReference>
<dbReference type="InterPro" id="IPR020449">
    <property type="entry name" value="Tscrpt_reg_AraC-type_HTH"/>
</dbReference>
<dbReference type="SUPFAM" id="SSF46689">
    <property type="entry name" value="Homeodomain-like"/>
    <property type="match status" value="2"/>
</dbReference>
<dbReference type="SUPFAM" id="SSF52172">
    <property type="entry name" value="CheY-like"/>
    <property type="match status" value="1"/>
</dbReference>
<dbReference type="InterPro" id="IPR001789">
    <property type="entry name" value="Sig_transdc_resp-reg_receiver"/>
</dbReference>
<feature type="compositionally biased region" description="Polar residues" evidence="7">
    <location>
        <begin position="245"/>
        <end position="261"/>
    </location>
</feature>
<keyword evidence="1 6" id="KW-0597">Phosphoprotein</keyword>
<feature type="region of interest" description="Disordered" evidence="7">
    <location>
        <begin position="243"/>
        <end position="267"/>
    </location>
</feature>
<evidence type="ECO:0000256" key="3">
    <source>
        <dbReference type="ARBA" id="ARBA00023015"/>
    </source>
</evidence>
<reference evidence="10 11" key="1">
    <citation type="submission" date="2015-11" db="EMBL/GenBank/DDBJ databases">
        <authorList>
            <person name="Chong T.M."/>
            <person name="Chan K.G."/>
            <person name="Dessaux Y."/>
        </authorList>
    </citation>
    <scope>NUCLEOTIDE SEQUENCE [LARGE SCALE GENOMIC DNA]</scope>
    <source>
        <strain evidence="10 11">S5.2</strain>
    </source>
</reference>
<name>A0ABM5W2X0_ECTME</name>
<dbReference type="Gene3D" id="1.10.10.60">
    <property type="entry name" value="Homeodomain-like"/>
    <property type="match status" value="2"/>
</dbReference>
<dbReference type="EMBL" id="CP013124">
    <property type="protein sequence ID" value="ALN21585.1"/>
    <property type="molecule type" value="Genomic_DNA"/>
</dbReference>